<evidence type="ECO:0008006" key="5">
    <source>
        <dbReference type="Google" id="ProtNLM"/>
    </source>
</evidence>
<dbReference type="EMBL" id="CP006644">
    <property type="protein sequence ID" value="AHE53192.1"/>
    <property type="molecule type" value="Genomic_DNA"/>
</dbReference>
<evidence type="ECO:0000256" key="2">
    <source>
        <dbReference type="SAM" id="Phobius"/>
    </source>
</evidence>
<keyword evidence="2" id="KW-1133">Transmembrane helix</keyword>
<dbReference type="HOGENOM" id="CLU_079564_1_0_5"/>
<dbReference type="NCBIfam" id="TIGR02098">
    <property type="entry name" value="MJ0042_CXXC"/>
    <property type="match status" value="1"/>
</dbReference>
<organism evidence="3 4">
    <name type="scientific">Sphingomonas sanxanigenens DSM 19645 = NX02</name>
    <dbReference type="NCBI Taxonomy" id="1123269"/>
    <lineage>
        <taxon>Bacteria</taxon>
        <taxon>Pseudomonadati</taxon>
        <taxon>Pseudomonadota</taxon>
        <taxon>Alphaproteobacteria</taxon>
        <taxon>Sphingomonadales</taxon>
        <taxon>Sphingomonadaceae</taxon>
        <taxon>Sphingomonas</taxon>
    </lineage>
</organism>
<dbReference type="STRING" id="1123269.NX02_07330"/>
<proteinExistence type="predicted"/>
<dbReference type="InterPro" id="IPR011723">
    <property type="entry name" value="Znf/thioredoxin_put"/>
</dbReference>
<dbReference type="KEGG" id="ssan:NX02_07330"/>
<evidence type="ECO:0000256" key="1">
    <source>
        <dbReference type="SAM" id="MobiDB-lite"/>
    </source>
</evidence>
<dbReference type="Proteomes" id="UP000018851">
    <property type="component" value="Chromosome"/>
</dbReference>
<feature type="region of interest" description="Disordered" evidence="1">
    <location>
        <begin position="76"/>
        <end position="95"/>
    </location>
</feature>
<evidence type="ECO:0000313" key="4">
    <source>
        <dbReference type="Proteomes" id="UP000018851"/>
    </source>
</evidence>
<dbReference type="eggNOG" id="ENOG5032ZVA">
    <property type="taxonomic scope" value="Bacteria"/>
</dbReference>
<feature type="compositionally biased region" description="Low complexity" evidence="1">
    <location>
        <begin position="76"/>
        <end position="85"/>
    </location>
</feature>
<keyword evidence="4" id="KW-1185">Reference proteome</keyword>
<feature type="region of interest" description="Disordered" evidence="1">
    <location>
        <begin position="24"/>
        <end position="70"/>
    </location>
</feature>
<sequence>MPDDAIGAEGRSVRCAACKHSWFQPPIDGDGAADPTGDPLPAETPADAAAADAVPEAPATQGDAAEEPAAVAVEEPVADTVASPPAASPPALPKPRRSRRWIGVAACGVLALIAGVLALFYFGTPTFAADLASRLGFSVPAPRVVLLIEPPTTERREMESGNELLAISGRIVNPTDSPQRVPDILAELRDTSGRVVYGWTITPPSREIAPRATMAFNSAEVDVPRASNKLQLSFSGDAPRK</sequence>
<protein>
    <recommendedName>
        <fullName evidence="5">Zinc finger/thioredoxin putative domain-containing protein</fullName>
    </recommendedName>
</protein>
<gene>
    <name evidence="3" type="ORF">NX02_07330</name>
</gene>
<keyword evidence="2" id="KW-0812">Transmembrane</keyword>
<evidence type="ECO:0000313" key="3">
    <source>
        <dbReference type="EMBL" id="AHE53192.1"/>
    </source>
</evidence>
<dbReference type="RefSeq" id="WP_053000608.1">
    <property type="nucleotide sequence ID" value="NZ_CP006644.1"/>
</dbReference>
<keyword evidence="2" id="KW-0472">Membrane</keyword>
<name>W0A9N6_9SPHN</name>
<feature type="transmembrane region" description="Helical" evidence="2">
    <location>
        <begin position="101"/>
        <end position="123"/>
    </location>
</feature>
<accession>W0A9N6</accession>
<dbReference type="PATRIC" id="fig|1123269.5.peg.1422"/>
<feature type="compositionally biased region" description="Low complexity" evidence="1">
    <location>
        <begin position="25"/>
        <end position="60"/>
    </location>
</feature>
<reference evidence="3 4" key="1">
    <citation type="submission" date="2013-07" db="EMBL/GenBank/DDBJ databases">
        <title>Completed genome of Sphingomonas sanxanigenens NX02.</title>
        <authorList>
            <person name="Ma T."/>
            <person name="Huang H."/>
            <person name="Wu M."/>
            <person name="Li X."/>
            <person name="Li G."/>
        </authorList>
    </citation>
    <scope>NUCLEOTIDE SEQUENCE [LARGE SCALE GENOMIC DNA]</scope>
    <source>
        <strain evidence="3 4">NX02</strain>
    </source>
</reference>
<dbReference type="AlphaFoldDB" id="W0A9N6"/>